<feature type="domain" description="C2H2-type" evidence="2">
    <location>
        <begin position="152"/>
        <end position="181"/>
    </location>
</feature>
<evidence type="ECO:0000259" key="2">
    <source>
        <dbReference type="PROSITE" id="PS50157"/>
    </source>
</evidence>
<keyword evidence="4" id="KW-1185">Reference proteome</keyword>
<reference evidence="3" key="1">
    <citation type="journal article" date="2020" name="Stud. Mycol.">
        <title>101 Dothideomycetes genomes: a test case for predicting lifestyles and emergence of pathogens.</title>
        <authorList>
            <person name="Haridas S."/>
            <person name="Albert R."/>
            <person name="Binder M."/>
            <person name="Bloem J."/>
            <person name="Labutti K."/>
            <person name="Salamov A."/>
            <person name="Andreopoulos B."/>
            <person name="Baker S."/>
            <person name="Barry K."/>
            <person name="Bills G."/>
            <person name="Bluhm B."/>
            <person name="Cannon C."/>
            <person name="Castanera R."/>
            <person name="Culley D."/>
            <person name="Daum C."/>
            <person name="Ezra D."/>
            <person name="Gonzalez J."/>
            <person name="Henrissat B."/>
            <person name="Kuo A."/>
            <person name="Liang C."/>
            <person name="Lipzen A."/>
            <person name="Lutzoni F."/>
            <person name="Magnuson J."/>
            <person name="Mondo S."/>
            <person name="Nolan M."/>
            <person name="Ohm R."/>
            <person name="Pangilinan J."/>
            <person name="Park H.-J."/>
            <person name="Ramirez L."/>
            <person name="Alfaro M."/>
            <person name="Sun H."/>
            <person name="Tritt A."/>
            <person name="Yoshinaga Y."/>
            <person name="Zwiers L.-H."/>
            <person name="Turgeon B."/>
            <person name="Goodwin S."/>
            <person name="Spatafora J."/>
            <person name="Crous P."/>
            <person name="Grigoriev I."/>
        </authorList>
    </citation>
    <scope>NUCLEOTIDE SEQUENCE</scope>
    <source>
        <strain evidence="3">CBS 175.79</strain>
    </source>
</reference>
<keyword evidence="1" id="KW-0862">Zinc</keyword>
<dbReference type="AlphaFoldDB" id="A0A6A5XQ04"/>
<keyword evidence="1" id="KW-0479">Metal-binding</keyword>
<dbReference type="RefSeq" id="XP_033383256.1">
    <property type="nucleotide sequence ID" value="XM_033522089.1"/>
</dbReference>
<evidence type="ECO:0000256" key="1">
    <source>
        <dbReference type="PROSITE-ProRule" id="PRU00042"/>
    </source>
</evidence>
<dbReference type="PROSITE" id="PS00028">
    <property type="entry name" value="ZINC_FINGER_C2H2_1"/>
    <property type="match status" value="1"/>
</dbReference>
<dbReference type="InterPro" id="IPR013087">
    <property type="entry name" value="Znf_C2H2_type"/>
</dbReference>
<name>A0A6A5XQ04_9PLEO</name>
<organism evidence="3 4">
    <name type="scientific">Aaosphaeria arxii CBS 175.79</name>
    <dbReference type="NCBI Taxonomy" id="1450172"/>
    <lineage>
        <taxon>Eukaryota</taxon>
        <taxon>Fungi</taxon>
        <taxon>Dikarya</taxon>
        <taxon>Ascomycota</taxon>
        <taxon>Pezizomycotina</taxon>
        <taxon>Dothideomycetes</taxon>
        <taxon>Pleosporomycetidae</taxon>
        <taxon>Pleosporales</taxon>
        <taxon>Pleosporales incertae sedis</taxon>
        <taxon>Aaosphaeria</taxon>
    </lineage>
</organism>
<proteinExistence type="predicted"/>
<dbReference type="GeneID" id="54279486"/>
<keyword evidence="1" id="KW-0863">Zinc-finger</keyword>
<sequence>MSGKYHNEQSNLAIMGDDIDYAAMDNQSLDSMTGPLFPNQLYFSPESSLYGSVYAAGVPLNNGQLESYEVPQYQNGYPSPDASARSLSDVSTFSSLSSTSLNREQYTADSSLGGTPMDLENGINLPSKRAPPFGFDSTADSNSAVHDGVHSFPCDEGCDVAFRRIYDLKRHKKEQHRCVHPDCDALRFSNRSEKDQHEALHGGGLQWRCGSCLQIDPSRKPYSRHDKLKRHLKDHHDVSDANLDAFRCNNPSCFKCRICACRIFNSSN</sequence>
<dbReference type="SMART" id="SM00355">
    <property type="entry name" value="ZnF_C2H2"/>
    <property type="match status" value="3"/>
</dbReference>
<evidence type="ECO:0000313" key="4">
    <source>
        <dbReference type="Proteomes" id="UP000799778"/>
    </source>
</evidence>
<dbReference type="PROSITE" id="PS50157">
    <property type="entry name" value="ZINC_FINGER_C2H2_2"/>
    <property type="match status" value="1"/>
</dbReference>
<dbReference type="GO" id="GO:0008270">
    <property type="term" value="F:zinc ion binding"/>
    <property type="evidence" value="ECO:0007669"/>
    <property type="project" value="UniProtKB-KW"/>
</dbReference>
<gene>
    <name evidence="3" type="ORF">BU24DRAFT_223991</name>
</gene>
<accession>A0A6A5XQ04</accession>
<dbReference type="EMBL" id="ML978070">
    <property type="protein sequence ID" value="KAF2014917.1"/>
    <property type="molecule type" value="Genomic_DNA"/>
</dbReference>
<evidence type="ECO:0000313" key="3">
    <source>
        <dbReference type="EMBL" id="KAF2014917.1"/>
    </source>
</evidence>
<dbReference type="Proteomes" id="UP000799778">
    <property type="component" value="Unassembled WGS sequence"/>
</dbReference>
<protein>
    <recommendedName>
        <fullName evidence="2">C2H2-type domain-containing protein</fullName>
    </recommendedName>
</protein>